<proteinExistence type="predicted"/>
<gene>
    <name evidence="2" type="ORF">NTEN_LOCUS15617</name>
</gene>
<dbReference type="AlphaFoldDB" id="A0A6H5H470"/>
<dbReference type="Proteomes" id="UP000479000">
    <property type="component" value="Unassembled WGS sequence"/>
</dbReference>
<evidence type="ECO:0000256" key="1">
    <source>
        <dbReference type="SAM" id="MobiDB-lite"/>
    </source>
</evidence>
<accession>A0A6H5H470</accession>
<feature type="region of interest" description="Disordered" evidence="1">
    <location>
        <begin position="268"/>
        <end position="381"/>
    </location>
</feature>
<evidence type="ECO:0000313" key="3">
    <source>
        <dbReference type="Proteomes" id="UP000479000"/>
    </source>
</evidence>
<keyword evidence="3" id="KW-1185">Reference proteome</keyword>
<protein>
    <submittedName>
        <fullName evidence="2">Uncharacterized protein</fullName>
    </submittedName>
</protein>
<evidence type="ECO:0000313" key="2">
    <source>
        <dbReference type="EMBL" id="CAB0010576.1"/>
    </source>
</evidence>
<sequence>MNKSLSTGGRFESLAQSWDICDPSRRILPCLEYEKVRVYRFRAGRVTGLWTSAKPNTHGCNCEKIKALTTGWVVPGYTVQRFGTIWSRILDDGDSVTVTYISLSKRFGAQAQDYSGKVMVPWLCNSLKLPLPFDEGWKGLKTKTELWSHDDDEDGGRSSSLWSTSYGPVGLSVARAISLYLPSRSHLANRSICQLHGFALLRRNQLQALHRILPGNYRRSCSVLCDASAPRQQIKPSTISNMSVKTSVKPTLSEILEKYDTELGYRRSEEAKKNANPLKPSSAGSASASHKPQSIALRSDFTKKHMCFPQKHDKTEKDKKRTERKPSIHLTPGSTSPPSTTGTFEHLNSDDDGKKDATGLEDQSLKNEERPKAVDGNDEPDFAKKIEAMSAKWRLDSFPKPKNFYSVFFKKTK</sequence>
<organism evidence="2 3">
    <name type="scientific">Nesidiocoris tenuis</name>
    <dbReference type="NCBI Taxonomy" id="355587"/>
    <lineage>
        <taxon>Eukaryota</taxon>
        <taxon>Metazoa</taxon>
        <taxon>Ecdysozoa</taxon>
        <taxon>Arthropoda</taxon>
        <taxon>Hexapoda</taxon>
        <taxon>Insecta</taxon>
        <taxon>Pterygota</taxon>
        <taxon>Neoptera</taxon>
        <taxon>Paraneoptera</taxon>
        <taxon>Hemiptera</taxon>
        <taxon>Heteroptera</taxon>
        <taxon>Panheteroptera</taxon>
        <taxon>Cimicomorpha</taxon>
        <taxon>Miridae</taxon>
        <taxon>Dicyphina</taxon>
        <taxon>Nesidiocoris</taxon>
    </lineage>
</organism>
<feature type="compositionally biased region" description="Basic and acidic residues" evidence="1">
    <location>
        <begin position="347"/>
        <end position="381"/>
    </location>
</feature>
<feature type="compositionally biased region" description="Low complexity" evidence="1">
    <location>
        <begin position="331"/>
        <end position="343"/>
    </location>
</feature>
<name>A0A6H5H470_9HEMI</name>
<feature type="compositionally biased region" description="Basic and acidic residues" evidence="1">
    <location>
        <begin position="310"/>
        <end position="326"/>
    </location>
</feature>
<dbReference type="EMBL" id="CADCXU010023058">
    <property type="protein sequence ID" value="CAB0010576.1"/>
    <property type="molecule type" value="Genomic_DNA"/>
</dbReference>
<reference evidence="2 3" key="1">
    <citation type="submission" date="2020-02" db="EMBL/GenBank/DDBJ databases">
        <authorList>
            <person name="Ferguson B K."/>
        </authorList>
    </citation>
    <scope>NUCLEOTIDE SEQUENCE [LARGE SCALE GENOMIC DNA]</scope>
</reference>
<feature type="compositionally biased region" description="Polar residues" evidence="1">
    <location>
        <begin position="282"/>
        <end position="292"/>
    </location>
</feature>